<dbReference type="InterPro" id="IPR009057">
    <property type="entry name" value="Homeodomain-like_sf"/>
</dbReference>
<proteinExistence type="predicted"/>
<evidence type="ECO:0000259" key="3">
    <source>
        <dbReference type="PROSITE" id="PS50977"/>
    </source>
</evidence>
<comment type="caution">
    <text evidence="4">The sequence shown here is derived from an EMBL/GenBank/DDBJ whole genome shotgun (WGS) entry which is preliminary data.</text>
</comment>
<dbReference type="InterPro" id="IPR039532">
    <property type="entry name" value="TetR_C_Firmicutes"/>
</dbReference>
<dbReference type="PANTHER" id="PTHR43479:SF7">
    <property type="entry name" value="TETR-FAMILY TRANSCRIPTIONAL REGULATOR"/>
    <property type="match status" value="1"/>
</dbReference>
<dbReference type="Proteomes" id="UP000284751">
    <property type="component" value="Unassembled WGS sequence"/>
</dbReference>
<dbReference type="InterPro" id="IPR001647">
    <property type="entry name" value="HTH_TetR"/>
</dbReference>
<dbReference type="PANTHER" id="PTHR43479">
    <property type="entry name" value="ACREF/ENVCD OPERON REPRESSOR-RELATED"/>
    <property type="match status" value="1"/>
</dbReference>
<dbReference type="EMBL" id="QRTC01000084">
    <property type="protein sequence ID" value="RGQ34345.1"/>
    <property type="molecule type" value="Genomic_DNA"/>
</dbReference>
<evidence type="ECO:0000256" key="2">
    <source>
        <dbReference type="PROSITE-ProRule" id="PRU00335"/>
    </source>
</evidence>
<name>A0A412ATC4_9FIRM</name>
<dbReference type="GO" id="GO:0003677">
    <property type="term" value="F:DNA binding"/>
    <property type="evidence" value="ECO:0007669"/>
    <property type="project" value="UniProtKB-UniRule"/>
</dbReference>
<organism evidence="4 5">
    <name type="scientific">[Clostridium] leptum</name>
    <dbReference type="NCBI Taxonomy" id="1535"/>
    <lineage>
        <taxon>Bacteria</taxon>
        <taxon>Bacillati</taxon>
        <taxon>Bacillota</taxon>
        <taxon>Clostridia</taxon>
        <taxon>Eubacteriales</taxon>
        <taxon>Oscillospiraceae</taxon>
        <taxon>Oscillospiraceae incertae sedis</taxon>
    </lineage>
</organism>
<dbReference type="Pfam" id="PF14278">
    <property type="entry name" value="TetR_C_8"/>
    <property type="match status" value="1"/>
</dbReference>
<keyword evidence="1 2" id="KW-0238">DNA-binding</keyword>
<feature type="domain" description="HTH tetR-type" evidence="3">
    <location>
        <begin position="3"/>
        <end position="63"/>
    </location>
</feature>
<evidence type="ECO:0000313" key="4">
    <source>
        <dbReference type="EMBL" id="RGQ34345.1"/>
    </source>
</evidence>
<dbReference type="AlphaFoldDB" id="A0A412ATC4"/>
<dbReference type="PROSITE" id="PS50977">
    <property type="entry name" value="HTH_TETR_2"/>
    <property type="match status" value="1"/>
</dbReference>
<accession>A0A412ATC4</accession>
<protein>
    <submittedName>
        <fullName evidence="4">TetR family transcriptional regulator</fullName>
    </submittedName>
</protein>
<evidence type="ECO:0000256" key="1">
    <source>
        <dbReference type="ARBA" id="ARBA00023125"/>
    </source>
</evidence>
<reference evidence="4 5" key="1">
    <citation type="submission" date="2018-08" db="EMBL/GenBank/DDBJ databases">
        <title>A genome reference for cultivated species of the human gut microbiota.</title>
        <authorList>
            <person name="Zou Y."/>
            <person name="Xue W."/>
            <person name="Luo G."/>
        </authorList>
    </citation>
    <scope>NUCLEOTIDE SEQUENCE [LARGE SCALE GENOMIC DNA]</scope>
    <source>
        <strain evidence="4 5">AF28-26</strain>
    </source>
</reference>
<feature type="DNA-binding region" description="H-T-H motif" evidence="2">
    <location>
        <begin position="26"/>
        <end position="45"/>
    </location>
</feature>
<dbReference type="InterPro" id="IPR050624">
    <property type="entry name" value="HTH-type_Tx_Regulator"/>
</dbReference>
<dbReference type="SUPFAM" id="SSF46689">
    <property type="entry name" value="Homeodomain-like"/>
    <property type="match status" value="1"/>
</dbReference>
<dbReference type="Gene3D" id="1.10.357.10">
    <property type="entry name" value="Tetracycline Repressor, domain 2"/>
    <property type="match status" value="1"/>
</dbReference>
<gene>
    <name evidence="4" type="ORF">DWY99_13625</name>
</gene>
<evidence type="ECO:0000313" key="5">
    <source>
        <dbReference type="Proteomes" id="UP000284751"/>
    </source>
</evidence>
<sequence length="184" mass="21759">MSQVTKRALEQSLKNLLLKKPLTKITINDITDDCGINRMTFYYHFKDIYDLVEWSCLEDAKRALDEKKTYETWQQGLLQIFEAVEENKPFILNVYHCVHREQVEKYLQPLVDQLLLDVINEEVGDMTVRDEDKQFIAQIYSYIFIGLMLDWIKDNMRADPQTIVNRLTKLIKGSMSEALSRFKI</sequence>